<dbReference type="EC" id="3.1.1.3" evidence="5"/>
<dbReference type="InterPro" id="IPR041127">
    <property type="entry name" value="PET_hydrolase/cutinase-like"/>
</dbReference>
<evidence type="ECO:0000256" key="2">
    <source>
        <dbReference type="ARBA" id="ARBA00022801"/>
    </source>
</evidence>
<dbReference type="RefSeq" id="WP_407703855.1">
    <property type="nucleotide sequence ID" value="NZ_WEGJ01000001.1"/>
</dbReference>
<keyword evidence="3" id="KW-0732">Signal</keyword>
<comment type="caution">
    <text evidence="5">The sequence shown here is derived from an EMBL/GenBank/DDBJ whole genome shotgun (WGS) entry which is preliminary data.</text>
</comment>
<dbReference type="EMBL" id="WEGJ01000001">
    <property type="protein sequence ID" value="MQY10128.1"/>
    <property type="molecule type" value="Genomic_DNA"/>
</dbReference>
<dbReference type="InterPro" id="IPR006311">
    <property type="entry name" value="TAT_signal"/>
</dbReference>
<sequence length="283" mass="29675">MHESSDRKARPGRRRVRGLLAAVVSVAALAAVTTPGIASAAPTAAAAYGVEQTSVSRLLVSGFGGGTIYYPDASGPFGAVAISPGFTATESSIAWLGPRLAEQGFVVFTIDTNTIYDQPASRGDQLLAALDYLTQRSSVRGRVDASRLGVMGHSMGGGGTLEAAKERPSLKAAIPLTGWNTDKTWPEISTPTLVIGADGDSIAPVLTHSQPFYTSLPGTLDKAYLELNNATHFTPNTSNSTIATYSIAWLKRFLDGDTSYNSTLCPGPGPSLTVDEYRSTCPF</sequence>
<dbReference type="PANTHER" id="PTHR22946">
    <property type="entry name" value="DIENELACTONE HYDROLASE DOMAIN-CONTAINING PROTEIN-RELATED"/>
    <property type="match status" value="1"/>
</dbReference>
<feature type="domain" description="PET hydrolase/cutinase-like" evidence="4">
    <location>
        <begin position="43"/>
        <end position="282"/>
    </location>
</feature>
<dbReference type="Pfam" id="PF12740">
    <property type="entry name" value="PETase"/>
    <property type="match status" value="1"/>
</dbReference>
<evidence type="ECO:0000313" key="6">
    <source>
        <dbReference type="Proteomes" id="UP000466345"/>
    </source>
</evidence>
<comment type="similarity">
    <text evidence="1">Belongs to the AB hydrolase superfamily.</text>
</comment>
<evidence type="ECO:0000256" key="3">
    <source>
        <dbReference type="SAM" id="SignalP"/>
    </source>
</evidence>
<evidence type="ECO:0000313" key="5">
    <source>
        <dbReference type="EMBL" id="MQY10128.1"/>
    </source>
</evidence>
<dbReference type="InterPro" id="IPR050261">
    <property type="entry name" value="FrsA_esterase"/>
</dbReference>
<feature type="chain" id="PRO_5029680564" evidence="3">
    <location>
        <begin position="41"/>
        <end position="283"/>
    </location>
</feature>
<reference evidence="5 6" key="1">
    <citation type="submission" date="2019-10" db="EMBL/GenBank/DDBJ databases">
        <title>Streptomyces smaragdinus sp. nov. and Streptomyces fabii sp. nov., isolated from the gut of fungus growing-termite Macrotermes natalensis.</title>
        <authorList>
            <person name="Schwitalla J."/>
            <person name="Benndorf R."/>
            <person name="Martin K."/>
            <person name="De Beer W."/>
            <person name="Kaster A.-K."/>
            <person name="Vollmers J."/>
            <person name="Poulsen M."/>
            <person name="Beemelmanns C."/>
        </authorList>
    </citation>
    <scope>NUCLEOTIDE SEQUENCE [LARGE SCALE GENOMIC DNA]</scope>
    <source>
        <strain evidence="5 6">RB5</strain>
    </source>
</reference>
<evidence type="ECO:0000256" key="1">
    <source>
        <dbReference type="ARBA" id="ARBA00008645"/>
    </source>
</evidence>
<feature type="signal peptide" evidence="3">
    <location>
        <begin position="1"/>
        <end position="40"/>
    </location>
</feature>
<dbReference type="GO" id="GO:0004806">
    <property type="term" value="F:triacylglycerol lipase activity"/>
    <property type="evidence" value="ECO:0007669"/>
    <property type="project" value="UniProtKB-EC"/>
</dbReference>
<keyword evidence="6" id="KW-1185">Reference proteome</keyword>
<organism evidence="5 6">
    <name type="scientific">Streptomyces smaragdinus</name>
    <dbReference type="NCBI Taxonomy" id="2585196"/>
    <lineage>
        <taxon>Bacteria</taxon>
        <taxon>Bacillati</taxon>
        <taxon>Actinomycetota</taxon>
        <taxon>Actinomycetes</taxon>
        <taxon>Kitasatosporales</taxon>
        <taxon>Streptomycetaceae</taxon>
        <taxon>Streptomyces</taxon>
    </lineage>
</organism>
<proteinExistence type="inferred from homology"/>
<dbReference type="PANTHER" id="PTHR22946:SF9">
    <property type="entry name" value="POLYKETIDE TRANSFERASE AF380"/>
    <property type="match status" value="1"/>
</dbReference>
<evidence type="ECO:0000259" key="4">
    <source>
        <dbReference type="Pfam" id="PF12740"/>
    </source>
</evidence>
<accession>A0A7K0C9M8</accession>
<dbReference type="Gene3D" id="3.40.50.1820">
    <property type="entry name" value="alpha/beta hydrolase"/>
    <property type="match status" value="1"/>
</dbReference>
<dbReference type="SUPFAM" id="SSF53474">
    <property type="entry name" value="alpha/beta-Hydrolases"/>
    <property type="match status" value="1"/>
</dbReference>
<protein>
    <submittedName>
        <fullName evidence="5">Lipase 1</fullName>
        <ecNumber evidence="5">3.1.1.3</ecNumber>
    </submittedName>
</protein>
<keyword evidence="2 5" id="KW-0378">Hydrolase</keyword>
<name>A0A7K0C9M8_9ACTN</name>
<dbReference type="Proteomes" id="UP000466345">
    <property type="component" value="Unassembled WGS sequence"/>
</dbReference>
<dbReference type="InterPro" id="IPR029058">
    <property type="entry name" value="AB_hydrolase_fold"/>
</dbReference>
<dbReference type="AlphaFoldDB" id="A0A7K0C9M8"/>
<dbReference type="PROSITE" id="PS51318">
    <property type="entry name" value="TAT"/>
    <property type="match status" value="1"/>
</dbReference>
<gene>
    <name evidence="5" type="primary">lip1</name>
    <name evidence="5" type="ORF">SRB5_02330</name>
</gene>